<dbReference type="InterPro" id="IPR019282">
    <property type="entry name" value="Glycoamylase-like_cons_dom"/>
</dbReference>
<gene>
    <name evidence="2" type="ORF">AA15669_0002</name>
</gene>
<proteinExistence type="predicted"/>
<dbReference type="Proteomes" id="UP001062901">
    <property type="component" value="Unassembled WGS sequence"/>
</dbReference>
<name>A0ABQ0NVQ5_9PROT</name>
<dbReference type="EMBL" id="BAQD01000001">
    <property type="protein sequence ID" value="GBQ04490.1"/>
    <property type="molecule type" value="Genomic_DNA"/>
</dbReference>
<comment type="caution">
    <text evidence="2">The sequence shown here is derived from an EMBL/GenBank/DDBJ whole genome shotgun (WGS) entry which is preliminary data.</text>
</comment>
<keyword evidence="3" id="KW-1185">Reference proteome</keyword>
<dbReference type="RefSeq" id="WP_018979711.1">
    <property type="nucleotide sequence ID" value="NZ_KB899334.1"/>
</dbReference>
<feature type="domain" description="Glycoamylase-like" evidence="1">
    <location>
        <begin position="255"/>
        <end position="490"/>
    </location>
</feature>
<evidence type="ECO:0000259" key="1">
    <source>
        <dbReference type="Pfam" id="PF10091"/>
    </source>
</evidence>
<accession>A0ABQ0NVQ5</accession>
<organism evidence="2 3">
    <name type="scientific">Saccharibacter floricola DSM 15669</name>
    <dbReference type="NCBI Taxonomy" id="1123227"/>
    <lineage>
        <taxon>Bacteria</taxon>
        <taxon>Pseudomonadati</taxon>
        <taxon>Pseudomonadota</taxon>
        <taxon>Alphaproteobacteria</taxon>
        <taxon>Acetobacterales</taxon>
        <taxon>Acetobacteraceae</taxon>
        <taxon>Saccharibacter</taxon>
    </lineage>
</organism>
<dbReference type="PIRSF" id="PIRSF028431">
    <property type="entry name" value="UCP028431"/>
    <property type="match status" value="1"/>
</dbReference>
<evidence type="ECO:0000313" key="2">
    <source>
        <dbReference type="EMBL" id="GBQ04490.1"/>
    </source>
</evidence>
<reference evidence="2" key="1">
    <citation type="submission" date="2013-04" db="EMBL/GenBank/DDBJ databases">
        <title>The genome sequencing project of 58 acetic acid bacteria.</title>
        <authorList>
            <person name="Okamoto-Kainuma A."/>
            <person name="Ishikawa M."/>
            <person name="Umino S."/>
            <person name="Koizumi Y."/>
            <person name="Shiwa Y."/>
            <person name="Yoshikawa H."/>
            <person name="Matsutani M."/>
            <person name="Matsushita K."/>
        </authorList>
    </citation>
    <scope>NUCLEOTIDE SEQUENCE</scope>
    <source>
        <strain evidence="2">DSM 15669</strain>
    </source>
</reference>
<sequence>MMCDFAREAHHRLWWEHIKNKEWQPIIMSNISVLRYLSQCSVAFIGFWAVHPALGAESPSKVSSSVVQPVSAVTAANDQAFAEDLEHKTFDWFWDYGVSHNGLVPDRAPLPHGAASIASVGFGLTAYGIGVERGYVTRDQAVERTLTTLRFLSRLPQGEAATGTAGNHGFFYHFLDPETGLRVAPWSELSSIDTALLMGGVLFAQSYYDHSSAQEGEIRSLAEALYRRVDWRWMKNHGPWLSMGWTPEHGFLPADWKGYNEGLLIYILALGAPDHALAPETWHQWTATYDAQWGEFQGRKFLNFAPLFGHQYSESWIDFRGLQDDFNRQHHTDYFQNSREAVYAQKSYAQHNPGNWKDYGDTIWGLTASDGPGDATQPYKGEARHYLAYSARGAGKDYVLDDGTIAPTAAGGSVAFAPEIALPALKAMKQRYGDRLYGRYGFADAFNPSFKTEKGMWVDGQQIGIDQGPIVIMLENWRSGFVWNVMKKNPFIRQGLHRAGFTGGWLDKAP</sequence>
<protein>
    <recommendedName>
        <fullName evidence="1">Glycoamylase-like domain-containing protein</fullName>
    </recommendedName>
</protein>
<dbReference type="Pfam" id="PF10091">
    <property type="entry name" value="Glycoamylase"/>
    <property type="match status" value="1"/>
</dbReference>
<dbReference type="InterPro" id="IPR016883">
    <property type="entry name" value="UCP028431"/>
</dbReference>
<evidence type="ECO:0000313" key="3">
    <source>
        <dbReference type="Proteomes" id="UP001062901"/>
    </source>
</evidence>
<dbReference type="Gene3D" id="1.50.10.140">
    <property type="match status" value="1"/>
</dbReference>